<accession>A0ABT1AZ26</accession>
<protein>
    <submittedName>
        <fullName evidence="1">YkgJ family cysteine cluster protein</fullName>
    </submittedName>
</protein>
<dbReference type="Pfam" id="PF03692">
    <property type="entry name" value="CxxCxxCC"/>
    <property type="match status" value="1"/>
</dbReference>
<evidence type="ECO:0000313" key="2">
    <source>
        <dbReference type="Proteomes" id="UP001206312"/>
    </source>
</evidence>
<dbReference type="Proteomes" id="UP001206312">
    <property type="component" value="Unassembled WGS sequence"/>
</dbReference>
<reference evidence="1 2" key="1">
    <citation type="submission" date="2022-06" db="EMBL/GenBank/DDBJ databases">
        <authorList>
            <person name="Xuan X."/>
        </authorList>
    </citation>
    <scope>NUCLEOTIDE SEQUENCE [LARGE SCALE GENOMIC DNA]</scope>
    <source>
        <strain evidence="1 2">2V75</strain>
    </source>
</reference>
<dbReference type="RefSeq" id="WP_252741668.1">
    <property type="nucleotide sequence ID" value="NZ_JAMXIB010000007.1"/>
</dbReference>
<sequence>MSENLEKLPQQAAQKHPENRAFFLKLRKKPPRDLDTLMEVLHREEFERTDCLQCANCCRTTGPLFTEADIRRIARHLRMKPQEFTEAYLRFDEEGDWVLQTLPCPFLGHDNYCHIYESRPKACREYPHTNRRKFHQIHALTLKNTAICPAAFRIVEEMKRRLPEYR</sequence>
<keyword evidence="2" id="KW-1185">Reference proteome</keyword>
<dbReference type="EMBL" id="JAMXIB010000007">
    <property type="protein sequence ID" value="MCO5725296.1"/>
    <property type="molecule type" value="Genomic_DNA"/>
</dbReference>
<comment type="caution">
    <text evidence="1">The sequence shown here is derived from an EMBL/GenBank/DDBJ whole genome shotgun (WGS) entry which is preliminary data.</text>
</comment>
<gene>
    <name evidence="1" type="ORF">NG653_10545</name>
</gene>
<organism evidence="1 2">
    <name type="scientific">Robiginitalea marina</name>
    <dbReference type="NCBI Taxonomy" id="2954105"/>
    <lineage>
        <taxon>Bacteria</taxon>
        <taxon>Pseudomonadati</taxon>
        <taxon>Bacteroidota</taxon>
        <taxon>Flavobacteriia</taxon>
        <taxon>Flavobacteriales</taxon>
        <taxon>Flavobacteriaceae</taxon>
        <taxon>Robiginitalea</taxon>
    </lineage>
</organism>
<name>A0ABT1AZ26_9FLAO</name>
<dbReference type="PANTHER" id="PTHR35866">
    <property type="entry name" value="PUTATIVE-RELATED"/>
    <property type="match status" value="1"/>
</dbReference>
<dbReference type="PANTHER" id="PTHR35866:SF1">
    <property type="entry name" value="YKGJ FAMILY CYSTEINE CLUSTER PROTEIN"/>
    <property type="match status" value="1"/>
</dbReference>
<proteinExistence type="predicted"/>
<dbReference type="InterPro" id="IPR005358">
    <property type="entry name" value="Puta_zinc/iron-chelating_dom"/>
</dbReference>
<evidence type="ECO:0000313" key="1">
    <source>
        <dbReference type="EMBL" id="MCO5725296.1"/>
    </source>
</evidence>